<name>A0AAD7H990_9AGAR</name>
<keyword evidence="2" id="KW-1185">Reference proteome</keyword>
<comment type="caution">
    <text evidence="1">The sequence shown here is derived from an EMBL/GenBank/DDBJ whole genome shotgun (WGS) entry which is preliminary data.</text>
</comment>
<reference evidence="1" key="1">
    <citation type="submission" date="2023-03" db="EMBL/GenBank/DDBJ databases">
        <title>Massive genome expansion in bonnet fungi (Mycena s.s.) driven by repeated elements and novel gene families across ecological guilds.</title>
        <authorList>
            <consortium name="Lawrence Berkeley National Laboratory"/>
            <person name="Harder C.B."/>
            <person name="Miyauchi S."/>
            <person name="Viragh M."/>
            <person name="Kuo A."/>
            <person name="Thoen E."/>
            <person name="Andreopoulos B."/>
            <person name="Lu D."/>
            <person name="Skrede I."/>
            <person name="Drula E."/>
            <person name="Henrissat B."/>
            <person name="Morin E."/>
            <person name="Kohler A."/>
            <person name="Barry K."/>
            <person name="LaButti K."/>
            <person name="Morin E."/>
            <person name="Salamov A."/>
            <person name="Lipzen A."/>
            <person name="Mereny Z."/>
            <person name="Hegedus B."/>
            <person name="Baldrian P."/>
            <person name="Stursova M."/>
            <person name="Weitz H."/>
            <person name="Taylor A."/>
            <person name="Grigoriev I.V."/>
            <person name="Nagy L.G."/>
            <person name="Martin F."/>
            <person name="Kauserud H."/>
        </authorList>
    </citation>
    <scope>NUCLEOTIDE SEQUENCE</scope>
    <source>
        <strain evidence="1">CBHHK182m</strain>
    </source>
</reference>
<proteinExistence type="predicted"/>
<accession>A0AAD7H990</accession>
<sequence>MHTRTQKAHFLCDFNFARFIPEVPTLRGFEHCAAFNFARIKLRGNIAGFLTSRGSNSRIERLRVSPKPRNEFNLLDESDGMLPRCRRAAWPLRKSWSKLKISVENMRENFKTLERKPKVAREIAERREKRRAK</sequence>
<dbReference type="AlphaFoldDB" id="A0AAD7H990"/>
<gene>
    <name evidence="1" type="ORF">B0H16DRAFT_1477738</name>
</gene>
<evidence type="ECO:0000313" key="1">
    <source>
        <dbReference type="EMBL" id="KAJ7714898.1"/>
    </source>
</evidence>
<protein>
    <submittedName>
        <fullName evidence="1">Uncharacterized protein</fullName>
    </submittedName>
</protein>
<dbReference type="Proteomes" id="UP001215598">
    <property type="component" value="Unassembled WGS sequence"/>
</dbReference>
<organism evidence="1 2">
    <name type="scientific">Mycena metata</name>
    <dbReference type="NCBI Taxonomy" id="1033252"/>
    <lineage>
        <taxon>Eukaryota</taxon>
        <taxon>Fungi</taxon>
        <taxon>Dikarya</taxon>
        <taxon>Basidiomycota</taxon>
        <taxon>Agaricomycotina</taxon>
        <taxon>Agaricomycetes</taxon>
        <taxon>Agaricomycetidae</taxon>
        <taxon>Agaricales</taxon>
        <taxon>Marasmiineae</taxon>
        <taxon>Mycenaceae</taxon>
        <taxon>Mycena</taxon>
    </lineage>
</organism>
<evidence type="ECO:0000313" key="2">
    <source>
        <dbReference type="Proteomes" id="UP001215598"/>
    </source>
</evidence>
<dbReference type="EMBL" id="JARKIB010000317">
    <property type="protein sequence ID" value="KAJ7714898.1"/>
    <property type="molecule type" value="Genomic_DNA"/>
</dbReference>